<evidence type="ECO:0000256" key="6">
    <source>
        <dbReference type="ARBA" id="ARBA00022857"/>
    </source>
</evidence>
<evidence type="ECO:0000256" key="10">
    <source>
        <dbReference type="PIRSR" id="PIRSR006769-1"/>
    </source>
</evidence>
<keyword evidence="9 12" id="KW-0862">Zinc</keyword>
<evidence type="ECO:0000256" key="7">
    <source>
        <dbReference type="ARBA" id="ARBA00023002"/>
    </source>
</evidence>
<keyword evidence="7 9" id="KW-0560">Oxidoreductase</keyword>
<dbReference type="Gene3D" id="3.40.430.10">
    <property type="entry name" value="Dihydrofolate Reductase, subunit A"/>
    <property type="match status" value="1"/>
</dbReference>
<dbReference type="InterPro" id="IPR002734">
    <property type="entry name" value="RibDG_C"/>
</dbReference>
<dbReference type="Pfam" id="PF01872">
    <property type="entry name" value="RibD_C"/>
    <property type="match status" value="1"/>
</dbReference>
<organism evidence="14 15">
    <name type="scientific">Arachidicoccus soli</name>
    <dbReference type="NCBI Taxonomy" id="2341117"/>
    <lineage>
        <taxon>Bacteria</taxon>
        <taxon>Pseudomonadati</taxon>
        <taxon>Bacteroidota</taxon>
        <taxon>Chitinophagia</taxon>
        <taxon>Chitinophagales</taxon>
        <taxon>Chitinophagaceae</taxon>
        <taxon>Arachidicoccus</taxon>
    </lineage>
</organism>
<keyword evidence="9" id="KW-0686">Riboflavin biosynthesis</keyword>
<comment type="function">
    <text evidence="1 9">Converts 2,5-diamino-6-(ribosylamino)-4(3h)-pyrimidinone 5'-phosphate into 5-amino-6-(ribosylamino)-2,4(1h,3h)-pyrimidinedione 5'-phosphate.</text>
</comment>
<dbReference type="NCBIfam" id="TIGR00326">
    <property type="entry name" value="eubact_ribD"/>
    <property type="match status" value="1"/>
</dbReference>
<dbReference type="AlphaFoldDB" id="A0A386HMQ5"/>
<dbReference type="SUPFAM" id="SSF53927">
    <property type="entry name" value="Cytidine deaminase-like"/>
    <property type="match status" value="1"/>
</dbReference>
<comment type="pathway">
    <text evidence="3 9">Cofactor biosynthesis; riboflavin biosynthesis; 5-amino-6-(D-ribitylamino)uracil from GTP: step 3/4.</text>
</comment>
<name>A0A386HMQ5_9BACT</name>
<protein>
    <recommendedName>
        <fullName evidence="9">Riboflavin biosynthesis protein RibD</fullName>
    </recommendedName>
    <domain>
        <recommendedName>
            <fullName evidence="9">Diaminohydroxyphosphoribosylaminopyrimidine deaminase</fullName>
            <shortName evidence="9">DRAP deaminase</shortName>
            <ecNumber evidence="9">3.5.4.26</ecNumber>
        </recommendedName>
        <alternativeName>
            <fullName evidence="9">Riboflavin-specific deaminase</fullName>
        </alternativeName>
    </domain>
    <domain>
        <recommendedName>
            <fullName evidence="9">5-amino-6-(5-phosphoribosylamino)uracil reductase</fullName>
            <ecNumber evidence="9">1.1.1.193</ecNumber>
        </recommendedName>
        <alternativeName>
            <fullName evidence="9">HTP reductase</fullName>
        </alternativeName>
    </domain>
</protein>
<dbReference type="CDD" id="cd01284">
    <property type="entry name" value="Riboflavin_deaminase-reductase"/>
    <property type="match status" value="1"/>
</dbReference>
<dbReference type="GO" id="GO:0008703">
    <property type="term" value="F:5-amino-6-(5-phosphoribosylamino)uracil reductase activity"/>
    <property type="evidence" value="ECO:0007669"/>
    <property type="project" value="UniProtKB-EC"/>
</dbReference>
<comment type="catalytic activity">
    <reaction evidence="9">
        <text>2,5-diamino-6-hydroxy-4-(5-phosphoribosylamino)-pyrimidine + H2O + H(+) = 5-amino-6-(5-phospho-D-ribosylamino)uracil + NH4(+)</text>
        <dbReference type="Rhea" id="RHEA:21868"/>
        <dbReference type="ChEBI" id="CHEBI:15377"/>
        <dbReference type="ChEBI" id="CHEBI:15378"/>
        <dbReference type="ChEBI" id="CHEBI:28938"/>
        <dbReference type="ChEBI" id="CHEBI:58453"/>
        <dbReference type="ChEBI" id="CHEBI:58614"/>
        <dbReference type="EC" id="3.5.4.26"/>
    </reaction>
</comment>
<feature type="binding site" evidence="11">
    <location>
        <position position="159"/>
    </location>
    <ligand>
        <name>NADP(+)</name>
        <dbReference type="ChEBI" id="CHEBI:58349"/>
    </ligand>
</feature>
<dbReference type="PROSITE" id="PS51747">
    <property type="entry name" value="CYT_DCMP_DEAMINASES_2"/>
    <property type="match status" value="1"/>
</dbReference>
<evidence type="ECO:0000256" key="1">
    <source>
        <dbReference type="ARBA" id="ARBA00002151"/>
    </source>
</evidence>
<comment type="catalytic activity">
    <reaction evidence="9">
        <text>5-amino-6-(5-phospho-D-ribitylamino)uracil + NADP(+) = 5-amino-6-(5-phospho-D-ribosylamino)uracil + NADPH + H(+)</text>
        <dbReference type="Rhea" id="RHEA:17845"/>
        <dbReference type="ChEBI" id="CHEBI:15378"/>
        <dbReference type="ChEBI" id="CHEBI:57783"/>
        <dbReference type="ChEBI" id="CHEBI:58349"/>
        <dbReference type="ChEBI" id="CHEBI:58421"/>
        <dbReference type="ChEBI" id="CHEBI:58453"/>
        <dbReference type="EC" id="1.1.1.193"/>
    </reaction>
</comment>
<dbReference type="RefSeq" id="WP_119985437.1">
    <property type="nucleotide sequence ID" value="NZ_CP032489.1"/>
</dbReference>
<dbReference type="Pfam" id="PF00383">
    <property type="entry name" value="dCMP_cyt_deam_1"/>
    <property type="match status" value="1"/>
</dbReference>
<dbReference type="PANTHER" id="PTHR38011:SF7">
    <property type="entry name" value="2,5-DIAMINO-6-RIBOSYLAMINO-4(3H)-PYRIMIDINONE 5'-PHOSPHATE REDUCTASE"/>
    <property type="match status" value="1"/>
</dbReference>
<comment type="cofactor">
    <cofactor evidence="9 12">
        <name>Zn(2+)</name>
        <dbReference type="ChEBI" id="CHEBI:29105"/>
    </cofactor>
    <text evidence="9 12">Binds 1 zinc ion.</text>
</comment>
<dbReference type="InterPro" id="IPR024072">
    <property type="entry name" value="DHFR-like_dom_sf"/>
</dbReference>
<sequence length="352" mass="40102">MKEHSLYIQRCLQLAQLGAGNVAPNPMVGAVLVYNNRIIGEGWHQKYGEAHAEVHCINSVKPTDRDLIPQATLYISLEPCSHFGKTPPCSDLIIQEKIQKVVIGCVDAFVKVNGSGIEKLRNAGIEVVLGDWSKECKDFNKRFFTFHLKKRPYIILKWAQTANKKIASLKQHNETERLLITNELSNRLVHKWRSQEAAIMIGKNTALLDNPSLTNRNWTGKNPIRILIDKNLEIAENSAVFNKEAKTIIFNQQKDTLKENLHFCKISFEDNTLKELLSHCYHLNIQSILVEGGAKLLQSFINENLWDECRIVTNKDLIIENGLSAPLIENAYLEEDFVLLNNHIEILKPTQF</sequence>
<feature type="domain" description="CMP/dCMP-type deaminase" evidence="13">
    <location>
        <begin position="2"/>
        <end position="128"/>
    </location>
</feature>
<dbReference type="KEGG" id="ark:D6B99_04260"/>
<dbReference type="InterPro" id="IPR002125">
    <property type="entry name" value="CMP_dCMP_dom"/>
</dbReference>
<feature type="binding site" evidence="11">
    <location>
        <begin position="293"/>
        <end position="299"/>
    </location>
    <ligand>
        <name>NADP(+)</name>
        <dbReference type="ChEBI" id="CHEBI:58349"/>
    </ligand>
</feature>
<dbReference type="Gene3D" id="3.40.140.10">
    <property type="entry name" value="Cytidine Deaminase, domain 2"/>
    <property type="match status" value="1"/>
</dbReference>
<comment type="pathway">
    <text evidence="2 9">Cofactor biosynthesis; riboflavin biosynthesis; 5-amino-6-(D-ribitylamino)uracil from GTP: step 2/4.</text>
</comment>
<dbReference type="InterPro" id="IPR016193">
    <property type="entry name" value="Cytidine_deaminase-like"/>
</dbReference>
<accession>A0A386HMQ5</accession>
<feature type="binding site" evidence="11">
    <location>
        <position position="205"/>
    </location>
    <ligand>
        <name>NADP(+)</name>
        <dbReference type="ChEBI" id="CHEBI:58349"/>
    </ligand>
</feature>
<dbReference type="EC" id="1.1.1.193" evidence="9"/>
<keyword evidence="8" id="KW-0511">Multifunctional enzyme</keyword>
<dbReference type="GO" id="GO:0008835">
    <property type="term" value="F:diaminohydroxyphosphoribosylaminopyrimidine deaminase activity"/>
    <property type="evidence" value="ECO:0007669"/>
    <property type="project" value="UniProtKB-EC"/>
</dbReference>
<feature type="binding site" evidence="11">
    <location>
        <position position="216"/>
    </location>
    <ligand>
        <name>substrate</name>
    </ligand>
</feature>
<dbReference type="GO" id="GO:0009231">
    <property type="term" value="P:riboflavin biosynthetic process"/>
    <property type="evidence" value="ECO:0007669"/>
    <property type="project" value="UniProtKB-UniPathway"/>
</dbReference>
<dbReference type="Proteomes" id="UP000266118">
    <property type="component" value="Chromosome"/>
</dbReference>
<dbReference type="EC" id="3.5.4.26" evidence="9"/>
<dbReference type="SUPFAM" id="SSF53597">
    <property type="entry name" value="Dihydrofolate reductase-like"/>
    <property type="match status" value="1"/>
</dbReference>
<comment type="similarity">
    <text evidence="4 9">In the N-terminal section; belongs to the cytidine and deoxycytidylate deaminase family.</text>
</comment>
<reference evidence="14 15" key="1">
    <citation type="submission" date="2018-09" db="EMBL/GenBank/DDBJ databases">
        <title>Arachidicoccus sp. nov., a bacterium isolated from soil.</title>
        <authorList>
            <person name="Weon H.-Y."/>
            <person name="Kwon S.-W."/>
            <person name="Lee S.A."/>
        </authorList>
    </citation>
    <scope>NUCLEOTIDE SEQUENCE [LARGE SCALE GENOMIC DNA]</scope>
    <source>
        <strain evidence="14 15">KIS59-12</strain>
    </source>
</reference>
<feature type="binding site" evidence="12">
    <location>
        <position position="80"/>
    </location>
    <ligand>
        <name>Zn(2+)</name>
        <dbReference type="ChEBI" id="CHEBI:29105"/>
        <note>catalytic</note>
    </ligand>
</feature>
<feature type="binding site" evidence="11">
    <location>
        <position position="209"/>
    </location>
    <ligand>
        <name>NADP(+)</name>
        <dbReference type="ChEBI" id="CHEBI:58349"/>
    </ligand>
</feature>
<evidence type="ECO:0000256" key="5">
    <source>
        <dbReference type="ARBA" id="ARBA00007417"/>
    </source>
</evidence>
<dbReference type="UniPathway" id="UPA00275">
    <property type="reaction ID" value="UER00401"/>
</dbReference>
<dbReference type="InterPro" id="IPR004794">
    <property type="entry name" value="Eubact_RibD"/>
</dbReference>
<evidence type="ECO:0000259" key="13">
    <source>
        <dbReference type="PROSITE" id="PS51747"/>
    </source>
</evidence>
<evidence type="ECO:0000256" key="4">
    <source>
        <dbReference type="ARBA" id="ARBA00005259"/>
    </source>
</evidence>
<evidence type="ECO:0000313" key="14">
    <source>
        <dbReference type="EMBL" id="AYD46896.1"/>
    </source>
</evidence>
<evidence type="ECO:0000256" key="2">
    <source>
        <dbReference type="ARBA" id="ARBA00004882"/>
    </source>
</evidence>
<dbReference type="PANTHER" id="PTHR38011">
    <property type="entry name" value="DIHYDROFOLATE REDUCTASE FAMILY PROTEIN (AFU_ORTHOLOGUE AFUA_8G06820)"/>
    <property type="match status" value="1"/>
</dbReference>
<dbReference type="GO" id="GO:0046872">
    <property type="term" value="F:metal ion binding"/>
    <property type="evidence" value="ECO:0007669"/>
    <property type="project" value="UniProtKB-KW"/>
</dbReference>
<evidence type="ECO:0000256" key="9">
    <source>
        <dbReference type="PIRNR" id="PIRNR006769"/>
    </source>
</evidence>
<proteinExistence type="inferred from homology"/>
<feature type="binding site" evidence="11">
    <location>
        <position position="291"/>
    </location>
    <ligand>
        <name>substrate</name>
    </ligand>
</feature>
<dbReference type="OrthoDB" id="9800865at2"/>
<evidence type="ECO:0000313" key="15">
    <source>
        <dbReference type="Proteomes" id="UP000266118"/>
    </source>
</evidence>
<keyword evidence="6 9" id="KW-0521">NADP</keyword>
<keyword evidence="15" id="KW-1185">Reference proteome</keyword>
<evidence type="ECO:0000256" key="8">
    <source>
        <dbReference type="ARBA" id="ARBA00023268"/>
    </source>
</evidence>
<keyword evidence="9 14" id="KW-0378">Hydrolase</keyword>
<feature type="active site" description="Proton donor" evidence="10">
    <location>
        <position position="53"/>
    </location>
</feature>
<dbReference type="InterPro" id="IPR050765">
    <property type="entry name" value="Riboflavin_Biosynth_HTPR"/>
</dbReference>
<feature type="binding site" evidence="12">
    <location>
        <position position="89"/>
    </location>
    <ligand>
        <name>Zn(2+)</name>
        <dbReference type="ChEBI" id="CHEBI:29105"/>
        <note>catalytic</note>
    </ligand>
</feature>
<feature type="binding site" evidence="11">
    <location>
        <position position="213"/>
    </location>
    <ligand>
        <name>substrate</name>
    </ligand>
</feature>
<evidence type="ECO:0000256" key="12">
    <source>
        <dbReference type="PIRSR" id="PIRSR006769-3"/>
    </source>
</evidence>
<comment type="similarity">
    <text evidence="5 9">In the C-terminal section; belongs to the HTP reductase family.</text>
</comment>
<feature type="binding site" evidence="12">
    <location>
        <position position="51"/>
    </location>
    <ligand>
        <name>Zn(2+)</name>
        <dbReference type="ChEBI" id="CHEBI:29105"/>
        <note>catalytic</note>
    </ligand>
</feature>
<evidence type="ECO:0000256" key="11">
    <source>
        <dbReference type="PIRSR" id="PIRSR006769-2"/>
    </source>
</evidence>
<dbReference type="PIRSF" id="PIRSF006769">
    <property type="entry name" value="RibD"/>
    <property type="match status" value="1"/>
</dbReference>
<evidence type="ECO:0000256" key="3">
    <source>
        <dbReference type="ARBA" id="ARBA00004910"/>
    </source>
</evidence>
<feature type="binding site" evidence="11">
    <location>
        <position position="193"/>
    </location>
    <ligand>
        <name>substrate</name>
    </ligand>
</feature>
<gene>
    <name evidence="14" type="primary">ribD</name>
    <name evidence="14" type="ORF">D6B99_04260</name>
</gene>
<keyword evidence="9 12" id="KW-0479">Metal-binding</keyword>
<dbReference type="EMBL" id="CP032489">
    <property type="protein sequence ID" value="AYD46896.1"/>
    <property type="molecule type" value="Genomic_DNA"/>
</dbReference>